<proteinExistence type="predicted"/>
<sequence length="162" mass="18023">MCTVVIVLNIFTAFILEAFILEYTLQTVPKLESVVEAKIKELGLGIGMRPRKMSIQGPSGDTINLVDEAQPPAIDPEVGSPPASPATAPAEEADESDDDTLPDLSKERGFKFHLRKRSRKKVEVLLEQMFQGELGDLDEEPENLEAMENFRRSRKPTLEEIA</sequence>
<dbReference type="AlphaFoldDB" id="A0AAV4AVR5"/>
<evidence type="ECO:0000313" key="3">
    <source>
        <dbReference type="EMBL" id="GFO10199.1"/>
    </source>
</evidence>
<keyword evidence="2" id="KW-1133">Transmembrane helix</keyword>
<name>A0AAV4AVR5_9GAST</name>
<feature type="compositionally biased region" description="Acidic residues" evidence="1">
    <location>
        <begin position="91"/>
        <end position="101"/>
    </location>
</feature>
<feature type="region of interest" description="Disordered" evidence="1">
    <location>
        <begin position="51"/>
        <end position="105"/>
    </location>
</feature>
<dbReference type="Proteomes" id="UP000735302">
    <property type="component" value="Unassembled WGS sequence"/>
</dbReference>
<protein>
    <submittedName>
        <fullName evidence="3">Two pore calcium channel protein 1</fullName>
    </submittedName>
</protein>
<evidence type="ECO:0000313" key="4">
    <source>
        <dbReference type="Proteomes" id="UP000735302"/>
    </source>
</evidence>
<keyword evidence="4" id="KW-1185">Reference proteome</keyword>
<organism evidence="3 4">
    <name type="scientific">Plakobranchus ocellatus</name>
    <dbReference type="NCBI Taxonomy" id="259542"/>
    <lineage>
        <taxon>Eukaryota</taxon>
        <taxon>Metazoa</taxon>
        <taxon>Spiralia</taxon>
        <taxon>Lophotrochozoa</taxon>
        <taxon>Mollusca</taxon>
        <taxon>Gastropoda</taxon>
        <taxon>Heterobranchia</taxon>
        <taxon>Euthyneura</taxon>
        <taxon>Panpulmonata</taxon>
        <taxon>Sacoglossa</taxon>
        <taxon>Placobranchoidea</taxon>
        <taxon>Plakobranchidae</taxon>
        <taxon>Plakobranchus</taxon>
    </lineage>
</organism>
<keyword evidence="2" id="KW-0472">Membrane</keyword>
<evidence type="ECO:0000256" key="2">
    <source>
        <dbReference type="SAM" id="Phobius"/>
    </source>
</evidence>
<keyword evidence="2" id="KW-0812">Transmembrane</keyword>
<reference evidence="3 4" key="1">
    <citation type="journal article" date="2021" name="Elife">
        <title>Chloroplast acquisition without the gene transfer in kleptoplastic sea slugs, Plakobranchus ocellatus.</title>
        <authorList>
            <person name="Maeda T."/>
            <person name="Takahashi S."/>
            <person name="Yoshida T."/>
            <person name="Shimamura S."/>
            <person name="Takaki Y."/>
            <person name="Nagai Y."/>
            <person name="Toyoda A."/>
            <person name="Suzuki Y."/>
            <person name="Arimoto A."/>
            <person name="Ishii H."/>
            <person name="Satoh N."/>
            <person name="Nishiyama T."/>
            <person name="Hasebe M."/>
            <person name="Maruyama T."/>
            <person name="Minagawa J."/>
            <person name="Obokata J."/>
            <person name="Shigenobu S."/>
        </authorList>
    </citation>
    <scope>NUCLEOTIDE SEQUENCE [LARGE SCALE GENOMIC DNA]</scope>
</reference>
<evidence type="ECO:0000256" key="1">
    <source>
        <dbReference type="SAM" id="MobiDB-lite"/>
    </source>
</evidence>
<accession>A0AAV4AVR5</accession>
<gene>
    <name evidence="3" type="ORF">PoB_003670400</name>
</gene>
<comment type="caution">
    <text evidence="3">The sequence shown here is derived from an EMBL/GenBank/DDBJ whole genome shotgun (WGS) entry which is preliminary data.</text>
</comment>
<dbReference type="EMBL" id="BLXT01004148">
    <property type="protein sequence ID" value="GFO10199.1"/>
    <property type="molecule type" value="Genomic_DNA"/>
</dbReference>
<feature type="transmembrane region" description="Helical" evidence="2">
    <location>
        <begin position="6"/>
        <end position="25"/>
    </location>
</feature>